<dbReference type="PANTHER" id="PTHR20961">
    <property type="entry name" value="GLYCOSYLTRANSFERASE"/>
    <property type="match status" value="1"/>
</dbReference>
<dbReference type="Pfam" id="PF04577">
    <property type="entry name" value="Glyco_transf_61"/>
    <property type="match status" value="1"/>
</dbReference>
<sequence>MLVPITRGPLLGYYHFLLGYFVPAYWHMLQNPNTEHVLLQCGPMDKWFEWLPQKPAQTMDAVEGLQTAYRARKRGFARGFVIETFTDWDLYRNFSQRPLSEVSEHIRGRFVPPHEPKPGDKPKAVVLIRDHVPDALTQHPTREFGPAKRNIPNLKTVAKSLEKHFSVELLDGSAKTPEETVAACSNADLLIGQHGAGLANALFLPPGAQVIEIGWNPVGSNPLGHFEALSAELGLGWKYLALQEDQFAPISAEDLERELLAYTDSPR</sequence>
<dbReference type="GO" id="GO:0016757">
    <property type="term" value="F:glycosyltransferase activity"/>
    <property type="evidence" value="ECO:0007669"/>
    <property type="project" value="UniProtKB-KW"/>
</dbReference>
<evidence type="ECO:0000256" key="2">
    <source>
        <dbReference type="ARBA" id="ARBA00022679"/>
    </source>
</evidence>
<name>A0A2L2BSM7_9MICO</name>
<accession>A0A2L2BSM7</accession>
<proteinExistence type="predicted"/>
<dbReference type="EMBL" id="CP026923">
    <property type="protein sequence ID" value="AVG24675.1"/>
    <property type="molecule type" value="Genomic_DNA"/>
</dbReference>
<organism evidence="5 6">
    <name type="scientific">Pontimonas salivibrio</name>
    <dbReference type="NCBI Taxonomy" id="1159327"/>
    <lineage>
        <taxon>Bacteria</taxon>
        <taxon>Bacillati</taxon>
        <taxon>Actinomycetota</taxon>
        <taxon>Actinomycetes</taxon>
        <taxon>Micrococcales</taxon>
        <taxon>Microbacteriaceae</taxon>
        <taxon>Pontimonas</taxon>
    </lineage>
</organism>
<keyword evidence="3" id="KW-0325">Glycoprotein</keyword>
<evidence type="ECO:0000313" key="6">
    <source>
        <dbReference type="Proteomes" id="UP000243077"/>
    </source>
</evidence>
<dbReference type="Proteomes" id="UP000243077">
    <property type="component" value="Chromosome"/>
</dbReference>
<reference evidence="5 6" key="1">
    <citation type="submission" date="2018-02" db="EMBL/GenBank/DDBJ databases">
        <title>Complete genome of the streamlined marine actinobacterium Pontimonas salivibrio CL-TW6 adapted to coastal planktonic lifestype.</title>
        <authorList>
            <person name="Cho B.C."/>
            <person name="Hardies S.C."/>
            <person name="Jang G.I."/>
            <person name="Hwang C.Y."/>
        </authorList>
    </citation>
    <scope>NUCLEOTIDE SEQUENCE [LARGE SCALE GENOMIC DNA]</scope>
    <source>
        <strain evidence="5 6">CL-TW6</strain>
    </source>
</reference>
<gene>
    <name evidence="5" type="ORF">C3B54_111749</name>
</gene>
<evidence type="ECO:0000313" key="5">
    <source>
        <dbReference type="EMBL" id="AVG24675.1"/>
    </source>
</evidence>
<dbReference type="AlphaFoldDB" id="A0A2L2BSM7"/>
<evidence type="ECO:0000256" key="3">
    <source>
        <dbReference type="ARBA" id="ARBA00023180"/>
    </source>
</evidence>
<keyword evidence="2 5" id="KW-0808">Transferase</keyword>
<keyword evidence="6" id="KW-1185">Reference proteome</keyword>
<protein>
    <submittedName>
        <fullName evidence="5">Glycosyltransferase</fullName>
    </submittedName>
</protein>
<evidence type="ECO:0000259" key="4">
    <source>
        <dbReference type="Pfam" id="PF04577"/>
    </source>
</evidence>
<dbReference type="InterPro" id="IPR007657">
    <property type="entry name" value="Glycosyltransferase_61"/>
</dbReference>
<keyword evidence="1" id="KW-0328">Glycosyltransferase</keyword>
<dbReference type="KEGG" id="psai:C3B54_111749"/>
<dbReference type="InterPro" id="IPR049625">
    <property type="entry name" value="Glyco_transf_61_cat"/>
</dbReference>
<feature type="domain" description="Glycosyltransferase 61 catalytic" evidence="4">
    <location>
        <begin position="119"/>
        <end position="211"/>
    </location>
</feature>
<dbReference type="OrthoDB" id="288504at2"/>
<evidence type="ECO:0000256" key="1">
    <source>
        <dbReference type="ARBA" id="ARBA00022676"/>
    </source>
</evidence>